<evidence type="ECO:0000313" key="5">
    <source>
        <dbReference type="Proteomes" id="UP000264589"/>
    </source>
</evidence>
<organism evidence="4 5">
    <name type="scientific">Parvularcula marina</name>
    <dbReference type="NCBI Taxonomy" id="2292771"/>
    <lineage>
        <taxon>Bacteria</taxon>
        <taxon>Pseudomonadati</taxon>
        <taxon>Pseudomonadota</taxon>
        <taxon>Alphaproteobacteria</taxon>
        <taxon>Parvularculales</taxon>
        <taxon>Parvularculaceae</taxon>
        <taxon>Parvularcula</taxon>
    </lineage>
</organism>
<feature type="domain" description="Peptidase A2" evidence="3">
    <location>
        <begin position="203"/>
        <end position="217"/>
    </location>
</feature>
<dbReference type="GO" id="GO:0006508">
    <property type="term" value="P:proteolysis"/>
    <property type="evidence" value="ECO:0007669"/>
    <property type="project" value="InterPro"/>
</dbReference>
<dbReference type="InterPro" id="IPR001995">
    <property type="entry name" value="Peptidase_A2_cat"/>
</dbReference>
<feature type="chain" id="PRO_5017034676" description="Peptidase A2 domain-containing protein" evidence="2">
    <location>
        <begin position="23"/>
        <end position="330"/>
    </location>
</feature>
<dbReference type="EMBL" id="QUQO01000001">
    <property type="protein sequence ID" value="RFB05582.1"/>
    <property type="molecule type" value="Genomic_DNA"/>
</dbReference>
<gene>
    <name evidence="4" type="ORF">DX908_10090</name>
</gene>
<protein>
    <recommendedName>
        <fullName evidence="3">Peptidase A2 domain-containing protein</fullName>
    </recommendedName>
</protein>
<dbReference type="PROSITE" id="PS00141">
    <property type="entry name" value="ASP_PROTEASE"/>
    <property type="match status" value="1"/>
</dbReference>
<dbReference type="InterPro" id="IPR001969">
    <property type="entry name" value="Aspartic_peptidase_AS"/>
</dbReference>
<dbReference type="SUPFAM" id="SSF50630">
    <property type="entry name" value="Acid proteases"/>
    <property type="match status" value="2"/>
</dbReference>
<dbReference type="Pfam" id="PF13650">
    <property type="entry name" value="Asp_protease_2"/>
    <property type="match status" value="1"/>
</dbReference>
<reference evidence="4 5" key="1">
    <citation type="submission" date="2018-08" db="EMBL/GenBank/DDBJ databases">
        <title>Parvularcula sp. SM1705, isolated from surface water of the South Sea China.</title>
        <authorList>
            <person name="Sun L."/>
        </authorList>
    </citation>
    <scope>NUCLEOTIDE SEQUENCE [LARGE SCALE GENOMIC DNA]</scope>
    <source>
        <strain evidence="4 5">SM1705</strain>
    </source>
</reference>
<dbReference type="PROSITE" id="PS51257">
    <property type="entry name" value="PROKAR_LIPOPROTEIN"/>
    <property type="match status" value="1"/>
</dbReference>
<keyword evidence="5" id="KW-1185">Reference proteome</keyword>
<dbReference type="RefSeq" id="WP_116392215.1">
    <property type="nucleotide sequence ID" value="NZ_QUQO01000001.1"/>
</dbReference>
<dbReference type="InterPro" id="IPR021109">
    <property type="entry name" value="Peptidase_aspartic_dom_sf"/>
</dbReference>
<evidence type="ECO:0000259" key="3">
    <source>
        <dbReference type="PROSITE" id="PS50175"/>
    </source>
</evidence>
<evidence type="ECO:0000256" key="2">
    <source>
        <dbReference type="SAM" id="SignalP"/>
    </source>
</evidence>
<accession>A0A371RJG2</accession>
<proteinExistence type="predicted"/>
<comment type="caution">
    <text evidence="4">The sequence shown here is derived from an EMBL/GenBank/DDBJ whole genome shotgun (WGS) entry which is preliminary data.</text>
</comment>
<dbReference type="AlphaFoldDB" id="A0A371RJG2"/>
<dbReference type="Gene3D" id="2.40.70.10">
    <property type="entry name" value="Acid Proteases"/>
    <property type="match status" value="2"/>
</dbReference>
<dbReference type="Proteomes" id="UP000264589">
    <property type="component" value="Unassembled WGS sequence"/>
</dbReference>
<dbReference type="OrthoDB" id="7186856at2"/>
<sequence length="330" mass="35878">MRKAFGALLSAFLLSSCASTPADPVEVPSPSAPAITASLPFLEPRTDLPVVRLQVGDKGVFSFIMDTGANTSAAYIGTYEALGATRIEGEEVLVRGLTGSDERPAALLSGLTIGEDVYDDIHIAILKPRPKPPDVDGVLGTDVLQHYTLKFDPEIDRVDFMPAATFDATPYLGWDQIPISHLEGSPLTRDLWFGRAPIVSRYVPVLIDTGADFSVMNWATAHLKNDLGAMYERMREDWEASGATGTFKPSLSIIVDRFQIGGHFWGAPRFFIFDLDALEPMVGEGQPLIIAGADMFTTRRYVIDFQGGMVYIDPNGPHLKYEQGAPEGAP</sequence>
<dbReference type="PROSITE" id="PS50175">
    <property type="entry name" value="ASP_PROT_RETROV"/>
    <property type="match status" value="1"/>
</dbReference>
<dbReference type="InParanoid" id="A0A371RJG2"/>
<evidence type="ECO:0000256" key="1">
    <source>
        <dbReference type="ARBA" id="ARBA00022801"/>
    </source>
</evidence>
<evidence type="ECO:0000313" key="4">
    <source>
        <dbReference type="EMBL" id="RFB05582.1"/>
    </source>
</evidence>
<dbReference type="GO" id="GO:0004190">
    <property type="term" value="F:aspartic-type endopeptidase activity"/>
    <property type="evidence" value="ECO:0007669"/>
    <property type="project" value="InterPro"/>
</dbReference>
<keyword evidence="2" id="KW-0732">Signal</keyword>
<feature type="signal peptide" evidence="2">
    <location>
        <begin position="1"/>
        <end position="22"/>
    </location>
</feature>
<name>A0A371RJG2_9PROT</name>
<keyword evidence="1" id="KW-0378">Hydrolase</keyword>